<keyword evidence="2" id="KW-1185">Reference proteome</keyword>
<name>A0AAQ1KHM7_9PSED</name>
<dbReference type="Proteomes" id="UP000183385">
    <property type="component" value="Unassembled WGS sequence"/>
</dbReference>
<accession>A0AAQ1KHM7</accession>
<dbReference type="EMBL" id="FOLS01000024">
    <property type="protein sequence ID" value="SFD38338.1"/>
    <property type="molecule type" value="Genomic_DNA"/>
</dbReference>
<organism evidence="1 2">
    <name type="scientific">Pseudomonas citronellolis</name>
    <dbReference type="NCBI Taxonomy" id="53408"/>
    <lineage>
        <taxon>Bacteria</taxon>
        <taxon>Pseudomonadati</taxon>
        <taxon>Pseudomonadota</taxon>
        <taxon>Gammaproteobacteria</taxon>
        <taxon>Pseudomonadales</taxon>
        <taxon>Pseudomonadaceae</taxon>
        <taxon>Pseudomonas</taxon>
    </lineage>
</organism>
<reference evidence="1 2" key="1">
    <citation type="submission" date="2016-10" db="EMBL/GenBank/DDBJ databases">
        <authorList>
            <person name="Varghese N."/>
            <person name="Submissions S."/>
        </authorList>
    </citation>
    <scope>NUCLEOTIDE SEQUENCE [LARGE SCALE GENOMIC DNA]</scope>
    <source>
        <strain evidence="1 2">LMG 18378</strain>
    </source>
</reference>
<proteinExistence type="predicted"/>
<protein>
    <submittedName>
        <fullName evidence="1">Uncharacterized protein</fullName>
    </submittedName>
</protein>
<comment type="caution">
    <text evidence="1">The sequence shown here is derived from an EMBL/GenBank/DDBJ whole genome shotgun (WGS) entry which is preliminary data.</text>
</comment>
<sequence>MKFAMIKFDASTAMAMLGKTIDVDVPLHEAPYRESYRVRIVGVALTLEDERPYFLVRDPKDPRRFPEELLWSDIHSLQVIDDETPASET</sequence>
<evidence type="ECO:0000313" key="1">
    <source>
        <dbReference type="EMBL" id="SFD38338.1"/>
    </source>
</evidence>
<gene>
    <name evidence="1" type="ORF">SAMN05216577_12465</name>
</gene>
<dbReference type="AlphaFoldDB" id="A0AAQ1KHM7"/>
<evidence type="ECO:0000313" key="2">
    <source>
        <dbReference type="Proteomes" id="UP000183385"/>
    </source>
</evidence>